<gene>
    <name evidence="3" type="ORF">H5410_007309</name>
</gene>
<protein>
    <recommendedName>
        <fullName evidence="2">Disease resistance R13L4/SHOC-2-like LRR domain-containing protein</fullName>
    </recommendedName>
</protein>
<evidence type="ECO:0000313" key="3">
    <source>
        <dbReference type="EMBL" id="KAG5622091.1"/>
    </source>
</evidence>
<accession>A0A9J6ACQ2</accession>
<dbReference type="Pfam" id="PF23598">
    <property type="entry name" value="LRR_14"/>
    <property type="match status" value="1"/>
</dbReference>
<comment type="caution">
    <text evidence="3">The sequence shown here is derived from an EMBL/GenBank/DDBJ whole genome shotgun (WGS) entry which is preliminary data.</text>
</comment>
<dbReference type="Proteomes" id="UP000824120">
    <property type="component" value="Chromosome 2"/>
</dbReference>
<dbReference type="InterPro" id="IPR055414">
    <property type="entry name" value="LRR_R13L4/SHOC2-like"/>
</dbReference>
<name>A0A9J6ACQ2_SOLCO</name>
<evidence type="ECO:0000259" key="2">
    <source>
        <dbReference type="Pfam" id="PF23598"/>
    </source>
</evidence>
<reference evidence="3 4" key="1">
    <citation type="submission" date="2020-09" db="EMBL/GenBank/DDBJ databases">
        <title>De no assembly of potato wild relative species, Solanum commersonii.</title>
        <authorList>
            <person name="Cho K."/>
        </authorList>
    </citation>
    <scope>NUCLEOTIDE SEQUENCE [LARGE SCALE GENOMIC DNA]</scope>
    <source>
        <strain evidence="3">LZ3.2</strain>
        <tissue evidence="3">Leaf</tissue>
    </source>
</reference>
<dbReference type="SUPFAM" id="SSF52058">
    <property type="entry name" value="L domain-like"/>
    <property type="match status" value="1"/>
</dbReference>
<evidence type="ECO:0000256" key="1">
    <source>
        <dbReference type="ARBA" id="ARBA00022737"/>
    </source>
</evidence>
<dbReference type="PANTHER" id="PTHR15140:SF37">
    <property type="entry name" value="UBIQUITIN-LIKE DOMAIN-CONTAINING PROTEIN"/>
    <property type="match status" value="1"/>
</dbReference>
<dbReference type="Gene3D" id="3.80.10.10">
    <property type="entry name" value="Ribonuclease Inhibitor"/>
    <property type="match status" value="1"/>
</dbReference>
<feature type="domain" description="Disease resistance R13L4/SHOC-2-like LRR" evidence="2">
    <location>
        <begin position="1"/>
        <end position="155"/>
    </location>
</feature>
<evidence type="ECO:0000313" key="4">
    <source>
        <dbReference type="Proteomes" id="UP000824120"/>
    </source>
</evidence>
<dbReference type="AlphaFoldDB" id="A0A9J6ACQ2"/>
<dbReference type="EMBL" id="JACXVP010000002">
    <property type="protein sequence ID" value="KAG5622091.1"/>
    <property type="molecule type" value="Genomic_DNA"/>
</dbReference>
<keyword evidence="4" id="KW-1185">Reference proteome</keyword>
<keyword evidence="1" id="KW-0677">Repeat</keyword>
<dbReference type="OrthoDB" id="598235at2759"/>
<dbReference type="InterPro" id="IPR032675">
    <property type="entry name" value="LRR_dom_sf"/>
</dbReference>
<dbReference type="PANTHER" id="PTHR15140">
    <property type="entry name" value="TUBULIN-SPECIFIC CHAPERONE E"/>
    <property type="match status" value="1"/>
</dbReference>
<proteinExistence type="predicted"/>
<organism evidence="3 4">
    <name type="scientific">Solanum commersonii</name>
    <name type="common">Commerson's wild potato</name>
    <name type="synonym">Commerson's nightshade</name>
    <dbReference type="NCBI Taxonomy" id="4109"/>
    <lineage>
        <taxon>Eukaryota</taxon>
        <taxon>Viridiplantae</taxon>
        <taxon>Streptophyta</taxon>
        <taxon>Embryophyta</taxon>
        <taxon>Tracheophyta</taxon>
        <taxon>Spermatophyta</taxon>
        <taxon>Magnoliopsida</taxon>
        <taxon>eudicotyledons</taxon>
        <taxon>Gunneridae</taxon>
        <taxon>Pentapetalae</taxon>
        <taxon>asterids</taxon>
        <taxon>lamiids</taxon>
        <taxon>Solanales</taxon>
        <taxon>Solanaceae</taxon>
        <taxon>Solanoideae</taxon>
        <taxon>Solaneae</taxon>
        <taxon>Solanum</taxon>
    </lineage>
</organism>
<sequence>MSKLRSLTVLSESPFEQNIQIESLTKSTKHLEKLKLQVHMKKLPGWFDSLSCLHSLYLFKNFLTEDPFPILGKLPSIAILTLASSAYVNSIVNIPPGGFPKLKLLRILGMENWTTWMPIEKGSMPEIQFLLIANCPRLTNLPDGFNHLTSLDDLTLMGMSLFFAHKLQSRDKWKVTHVKEVSIISEVNGQIVKKKLNTPLVN</sequence>